<evidence type="ECO:0000313" key="2">
    <source>
        <dbReference type="EMBL" id="PIO77731.1"/>
    </source>
</evidence>
<protein>
    <submittedName>
        <fullName evidence="2">Uncharacterized protein</fullName>
    </submittedName>
</protein>
<feature type="compositionally biased region" description="Basic residues" evidence="1">
    <location>
        <begin position="321"/>
        <end position="336"/>
    </location>
</feature>
<proteinExistence type="predicted"/>
<feature type="compositionally biased region" description="Low complexity" evidence="1">
    <location>
        <begin position="337"/>
        <end position="349"/>
    </location>
</feature>
<gene>
    <name evidence="2" type="ORF">TELCIR_00145</name>
</gene>
<name>A0A2G9V5E9_TELCI</name>
<accession>A0A2G9V5E9</accession>
<keyword evidence="3" id="KW-1185">Reference proteome</keyword>
<dbReference type="Proteomes" id="UP000230423">
    <property type="component" value="Unassembled WGS sequence"/>
</dbReference>
<evidence type="ECO:0000313" key="3">
    <source>
        <dbReference type="Proteomes" id="UP000230423"/>
    </source>
</evidence>
<sequence length="349" mass="40809">MQKIDDRMEKIEKSLADLHEFVKQTAAPTNLVIKPERVDELLKRVMTSSTEMQSNLEEQMDNAKNRTLIQMDEMFREVYRCRSEVEKTSNNAVMHEVREVSTRLAAFQIEVTQRFEALEKKLDQMSDIKSMLRRINLQLKKPDEGDSGSGKEDARRQGIEESIRFKDILRINNDLCLEQEEEKEKGSSELRKEESNAGEIKEKREDKEILETMANVDKDLRRIKHEIFALGSRIEELRREDPKANESKYYEMRKEKYELLDEEMALKKKKDDLKMALYEWTRKKGGKDTTMQQMSSRTLIAPSSHRYQRSTSQRHGSQKGSPKRGRHHTPSHRGSTRRSCSPGSGRRGV</sequence>
<feature type="region of interest" description="Disordered" evidence="1">
    <location>
        <begin position="282"/>
        <end position="349"/>
    </location>
</feature>
<feature type="region of interest" description="Disordered" evidence="1">
    <location>
        <begin position="180"/>
        <end position="204"/>
    </location>
</feature>
<dbReference type="AlphaFoldDB" id="A0A2G9V5E9"/>
<feature type="compositionally biased region" description="Polar residues" evidence="1">
    <location>
        <begin position="289"/>
        <end position="298"/>
    </location>
</feature>
<feature type="compositionally biased region" description="Basic and acidic residues" evidence="1">
    <location>
        <begin position="182"/>
        <end position="204"/>
    </location>
</feature>
<organism evidence="2 3">
    <name type="scientific">Teladorsagia circumcincta</name>
    <name type="common">Brown stomach worm</name>
    <name type="synonym">Ostertagia circumcincta</name>
    <dbReference type="NCBI Taxonomy" id="45464"/>
    <lineage>
        <taxon>Eukaryota</taxon>
        <taxon>Metazoa</taxon>
        <taxon>Ecdysozoa</taxon>
        <taxon>Nematoda</taxon>
        <taxon>Chromadorea</taxon>
        <taxon>Rhabditida</taxon>
        <taxon>Rhabditina</taxon>
        <taxon>Rhabditomorpha</taxon>
        <taxon>Strongyloidea</taxon>
        <taxon>Trichostrongylidae</taxon>
        <taxon>Teladorsagia</taxon>
    </lineage>
</organism>
<evidence type="ECO:0000256" key="1">
    <source>
        <dbReference type="SAM" id="MobiDB-lite"/>
    </source>
</evidence>
<dbReference type="OrthoDB" id="5903933at2759"/>
<dbReference type="EMBL" id="KZ344988">
    <property type="protein sequence ID" value="PIO77731.1"/>
    <property type="molecule type" value="Genomic_DNA"/>
</dbReference>
<feature type="compositionally biased region" description="Polar residues" evidence="1">
    <location>
        <begin position="309"/>
        <end position="320"/>
    </location>
</feature>
<reference evidence="2 3" key="1">
    <citation type="submission" date="2015-09" db="EMBL/GenBank/DDBJ databases">
        <title>Draft genome of the parasitic nematode Teladorsagia circumcincta isolate WARC Sus (inbred).</title>
        <authorList>
            <person name="Mitreva M."/>
        </authorList>
    </citation>
    <scope>NUCLEOTIDE SEQUENCE [LARGE SCALE GENOMIC DNA]</scope>
    <source>
        <strain evidence="2 3">S</strain>
    </source>
</reference>